<gene>
    <name evidence="4" type="ORF">ACFSJH_20255</name>
</gene>
<dbReference type="PANTHER" id="PTHR11820">
    <property type="entry name" value="ACYLPYRUVASE"/>
    <property type="match status" value="1"/>
</dbReference>
<name>A0ABW4YR88_9BACL</name>
<comment type="similarity">
    <text evidence="1">Belongs to the FAH family.</text>
</comment>
<dbReference type="Proteomes" id="UP001597362">
    <property type="component" value="Unassembled WGS sequence"/>
</dbReference>
<keyword evidence="5" id="KW-1185">Reference proteome</keyword>
<keyword evidence="4" id="KW-0378">Hydrolase</keyword>
<keyword evidence="2" id="KW-0479">Metal-binding</keyword>
<evidence type="ECO:0000256" key="2">
    <source>
        <dbReference type="ARBA" id="ARBA00022723"/>
    </source>
</evidence>
<feature type="domain" description="Fumarylacetoacetase-like C-terminal" evidence="3">
    <location>
        <begin position="22"/>
        <end position="209"/>
    </location>
</feature>
<dbReference type="Pfam" id="PF01557">
    <property type="entry name" value="FAA_hydrolase"/>
    <property type="match status" value="1"/>
</dbReference>
<dbReference type="SUPFAM" id="SSF56529">
    <property type="entry name" value="FAH"/>
    <property type="match status" value="1"/>
</dbReference>
<dbReference type="GO" id="GO:0016787">
    <property type="term" value="F:hydrolase activity"/>
    <property type="evidence" value="ECO:0007669"/>
    <property type="project" value="UniProtKB-KW"/>
</dbReference>
<dbReference type="InterPro" id="IPR036663">
    <property type="entry name" value="Fumarylacetoacetase_C_sf"/>
</dbReference>
<reference evidence="5" key="1">
    <citation type="journal article" date="2019" name="Int. J. Syst. Evol. Microbiol.">
        <title>The Global Catalogue of Microorganisms (GCM) 10K type strain sequencing project: providing services to taxonomists for standard genome sequencing and annotation.</title>
        <authorList>
            <consortium name="The Broad Institute Genomics Platform"/>
            <consortium name="The Broad Institute Genome Sequencing Center for Infectious Disease"/>
            <person name="Wu L."/>
            <person name="Ma J."/>
        </authorList>
    </citation>
    <scope>NUCLEOTIDE SEQUENCE [LARGE SCALE GENOMIC DNA]</scope>
    <source>
        <strain evidence="5">GH52</strain>
    </source>
</reference>
<sequence>MKNRKNRKEMICLPSFDTIKNIYCVGRNYAQHAKELGNDIPETPIIFSKPTHALHPAAGTLHLPGNIGEMHYELELVVHIASSYERGKPLDRMIDAVTLGIDWTARDVQSDLKEKRHPWLLSKGFKHSAVLGAFQSFGSETSFEKLRFSLLKNGEVVQSGSPQQMIFPLRRLIAYIGEQFGLDKGDIIYTGTPAGVGAVQDGDRLEMRMSAEENDEISFGPLQIKMNA</sequence>
<evidence type="ECO:0000259" key="3">
    <source>
        <dbReference type="Pfam" id="PF01557"/>
    </source>
</evidence>
<dbReference type="Gene3D" id="3.90.850.10">
    <property type="entry name" value="Fumarylacetoacetase-like, C-terminal domain"/>
    <property type="match status" value="1"/>
</dbReference>
<evidence type="ECO:0000313" key="5">
    <source>
        <dbReference type="Proteomes" id="UP001597362"/>
    </source>
</evidence>
<evidence type="ECO:0000256" key="1">
    <source>
        <dbReference type="ARBA" id="ARBA00010211"/>
    </source>
</evidence>
<organism evidence="4 5">
    <name type="scientific">Paenibacillus yanchengensis</name>
    <dbReference type="NCBI Taxonomy" id="2035833"/>
    <lineage>
        <taxon>Bacteria</taxon>
        <taxon>Bacillati</taxon>
        <taxon>Bacillota</taxon>
        <taxon>Bacilli</taxon>
        <taxon>Bacillales</taxon>
        <taxon>Paenibacillaceae</taxon>
        <taxon>Paenibacillus</taxon>
    </lineage>
</organism>
<dbReference type="PANTHER" id="PTHR11820:SF7">
    <property type="entry name" value="ACYLPYRUVASE FAHD1, MITOCHONDRIAL"/>
    <property type="match status" value="1"/>
</dbReference>
<comment type="caution">
    <text evidence="4">The sequence shown here is derived from an EMBL/GenBank/DDBJ whole genome shotgun (WGS) entry which is preliminary data.</text>
</comment>
<proteinExistence type="inferred from homology"/>
<evidence type="ECO:0000313" key="4">
    <source>
        <dbReference type="EMBL" id="MFD2118037.1"/>
    </source>
</evidence>
<accession>A0ABW4YR88</accession>
<dbReference type="InterPro" id="IPR011234">
    <property type="entry name" value="Fumarylacetoacetase-like_C"/>
</dbReference>
<dbReference type="EMBL" id="JBHUHO010000049">
    <property type="protein sequence ID" value="MFD2118037.1"/>
    <property type="molecule type" value="Genomic_DNA"/>
</dbReference>
<protein>
    <submittedName>
        <fullName evidence="4">Fumarylacetoacetate hydrolase family protein</fullName>
    </submittedName>
</protein>
<dbReference type="RefSeq" id="WP_377793575.1">
    <property type="nucleotide sequence ID" value="NZ_JBHUMH010000007.1"/>
</dbReference>